<dbReference type="EMBL" id="ML995825">
    <property type="protein sequence ID" value="KAF2770496.1"/>
    <property type="molecule type" value="Genomic_DNA"/>
</dbReference>
<name>A0A6G1LCC2_9PEZI</name>
<protein>
    <submittedName>
        <fullName evidence="1">Uncharacterized protein</fullName>
    </submittedName>
</protein>
<dbReference type="Proteomes" id="UP000799436">
    <property type="component" value="Unassembled WGS sequence"/>
</dbReference>
<evidence type="ECO:0000313" key="2">
    <source>
        <dbReference type="Proteomes" id="UP000799436"/>
    </source>
</evidence>
<evidence type="ECO:0000313" key="1">
    <source>
        <dbReference type="EMBL" id="KAF2770496.1"/>
    </source>
</evidence>
<accession>A0A6G1LCC2</accession>
<gene>
    <name evidence="1" type="ORF">EJ03DRAFT_63908</name>
</gene>
<reference evidence="1" key="1">
    <citation type="journal article" date="2020" name="Stud. Mycol.">
        <title>101 Dothideomycetes genomes: a test case for predicting lifestyles and emergence of pathogens.</title>
        <authorList>
            <person name="Haridas S."/>
            <person name="Albert R."/>
            <person name="Binder M."/>
            <person name="Bloem J."/>
            <person name="Labutti K."/>
            <person name="Salamov A."/>
            <person name="Andreopoulos B."/>
            <person name="Baker S."/>
            <person name="Barry K."/>
            <person name="Bills G."/>
            <person name="Bluhm B."/>
            <person name="Cannon C."/>
            <person name="Castanera R."/>
            <person name="Culley D."/>
            <person name="Daum C."/>
            <person name="Ezra D."/>
            <person name="Gonzalez J."/>
            <person name="Henrissat B."/>
            <person name="Kuo A."/>
            <person name="Liang C."/>
            <person name="Lipzen A."/>
            <person name="Lutzoni F."/>
            <person name="Magnuson J."/>
            <person name="Mondo S."/>
            <person name="Nolan M."/>
            <person name="Ohm R."/>
            <person name="Pangilinan J."/>
            <person name="Park H.-J."/>
            <person name="Ramirez L."/>
            <person name="Alfaro M."/>
            <person name="Sun H."/>
            <person name="Tritt A."/>
            <person name="Yoshinaga Y."/>
            <person name="Zwiers L.-H."/>
            <person name="Turgeon B."/>
            <person name="Goodwin S."/>
            <person name="Spatafora J."/>
            <person name="Crous P."/>
            <person name="Grigoriev I."/>
        </authorList>
    </citation>
    <scope>NUCLEOTIDE SEQUENCE</scope>
    <source>
        <strain evidence="1">CBS 116005</strain>
    </source>
</reference>
<dbReference type="AlphaFoldDB" id="A0A6G1LCC2"/>
<sequence>MICVSYAYGHTNRIPNSPRVSMGYVQSENHTCFRYRRDTVRNKCQPKFDSHWDERLAQNWYGRSDGQTAGVYPFSWHCFPVSIASATPSRGKMGMSLRMMTSRRGGSSLCTCGSPAETWTLFLTVNR</sequence>
<proteinExistence type="predicted"/>
<organism evidence="1 2">
    <name type="scientific">Teratosphaeria nubilosa</name>
    <dbReference type="NCBI Taxonomy" id="161662"/>
    <lineage>
        <taxon>Eukaryota</taxon>
        <taxon>Fungi</taxon>
        <taxon>Dikarya</taxon>
        <taxon>Ascomycota</taxon>
        <taxon>Pezizomycotina</taxon>
        <taxon>Dothideomycetes</taxon>
        <taxon>Dothideomycetidae</taxon>
        <taxon>Mycosphaerellales</taxon>
        <taxon>Teratosphaeriaceae</taxon>
        <taxon>Teratosphaeria</taxon>
    </lineage>
</organism>
<keyword evidence="2" id="KW-1185">Reference proteome</keyword>